<reference evidence="1 2" key="1">
    <citation type="submission" date="2019-06" db="EMBL/GenBank/DDBJ databases">
        <title>Draft genomes of female and male turbot (Scophthalmus maximus).</title>
        <authorList>
            <person name="Xu H."/>
            <person name="Xu X.-W."/>
            <person name="Shao C."/>
            <person name="Chen S."/>
        </authorList>
    </citation>
    <scope>NUCLEOTIDE SEQUENCE [LARGE SCALE GENOMIC DNA]</scope>
    <source>
        <strain evidence="1">Ysfricsl-2016a</strain>
        <tissue evidence="1">Blood</tissue>
    </source>
</reference>
<gene>
    <name evidence="1" type="ORF">F2P81_008299</name>
</gene>
<evidence type="ECO:0000313" key="1">
    <source>
        <dbReference type="EMBL" id="KAF0040064.1"/>
    </source>
</evidence>
<dbReference type="AlphaFoldDB" id="A0A6A4TA72"/>
<organism evidence="1 2">
    <name type="scientific">Scophthalmus maximus</name>
    <name type="common">Turbot</name>
    <name type="synonym">Psetta maxima</name>
    <dbReference type="NCBI Taxonomy" id="52904"/>
    <lineage>
        <taxon>Eukaryota</taxon>
        <taxon>Metazoa</taxon>
        <taxon>Chordata</taxon>
        <taxon>Craniata</taxon>
        <taxon>Vertebrata</taxon>
        <taxon>Euteleostomi</taxon>
        <taxon>Actinopterygii</taxon>
        <taxon>Neopterygii</taxon>
        <taxon>Teleostei</taxon>
        <taxon>Neoteleostei</taxon>
        <taxon>Acanthomorphata</taxon>
        <taxon>Carangaria</taxon>
        <taxon>Pleuronectiformes</taxon>
        <taxon>Pleuronectoidei</taxon>
        <taxon>Scophthalmidae</taxon>
        <taxon>Scophthalmus</taxon>
    </lineage>
</organism>
<accession>A0A6A4TA72</accession>
<comment type="caution">
    <text evidence="1">The sequence shown here is derived from an EMBL/GenBank/DDBJ whole genome shotgun (WGS) entry which is preliminary data.</text>
</comment>
<evidence type="ECO:0000313" key="2">
    <source>
        <dbReference type="Proteomes" id="UP000438429"/>
    </source>
</evidence>
<dbReference type="Proteomes" id="UP000438429">
    <property type="component" value="Unassembled WGS sequence"/>
</dbReference>
<protein>
    <submittedName>
        <fullName evidence="1">Uncharacterized protein</fullName>
    </submittedName>
</protein>
<proteinExistence type="predicted"/>
<dbReference type="EMBL" id="VEVO01000007">
    <property type="protein sequence ID" value="KAF0040064.1"/>
    <property type="molecule type" value="Genomic_DNA"/>
</dbReference>
<name>A0A6A4TA72_SCOMX</name>
<sequence length="78" mass="9043">MRCPRSDTNEFNIVASILTVDKTELLLWECRTFVMDGKDGTQLTLKALIKRSCLLREKTLLLDIQKPFKMVMASQEYC</sequence>